<accession>A0A381RDG8</accession>
<sequence length="123" mass="13752">MRKRITSITLLLFMTMSIAAPLIPHGDCNMSCCEVVKPTCHNKNIDMQKPKASKMDMKSCSMGSSFVPILSAPLHQFKMKTDLNVTLTIDVRASFRTYTINFNKVLISHPPEPPPSYNLPLLA</sequence>
<reference evidence="1" key="1">
    <citation type="submission" date="2018-05" db="EMBL/GenBank/DDBJ databases">
        <authorList>
            <person name="Lanie J.A."/>
            <person name="Ng W.-L."/>
            <person name="Kazmierczak K.M."/>
            <person name="Andrzejewski T.M."/>
            <person name="Davidsen T.M."/>
            <person name="Wayne K.J."/>
            <person name="Tettelin H."/>
            <person name="Glass J.I."/>
            <person name="Rusch D."/>
            <person name="Podicherti R."/>
            <person name="Tsui H.-C.T."/>
            <person name="Winkler M.E."/>
        </authorList>
    </citation>
    <scope>NUCLEOTIDE SEQUENCE</scope>
</reference>
<evidence type="ECO:0000313" key="1">
    <source>
        <dbReference type="EMBL" id="SUZ89812.1"/>
    </source>
</evidence>
<dbReference type="AlphaFoldDB" id="A0A381RDG8"/>
<organism evidence="1">
    <name type="scientific">marine metagenome</name>
    <dbReference type="NCBI Taxonomy" id="408172"/>
    <lineage>
        <taxon>unclassified sequences</taxon>
        <taxon>metagenomes</taxon>
        <taxon>ecological metagenomes</taxon>
    </lineage>
</organism>
<gene>
    <name evidence="1" type="ORF">METZ01_LOCUS42666</name>
</gene>
<protein>
    <submittedName>
        <fullName evidence="1">Uncharacterized protein</fullName>
    </submittedName>
</protein>
<proteinExistence type="predicted"/>
<dbReference type="EMBL" id="UINC01001842">
    <property type="protein sequence ID" value="SUZ89812.1"/>
    <property type="molecule type" value="Genomic_DNA"/>
</dbReference>
<name>A0A381RDG8_9ZZZZ</name>